<dbReference type="Proteomes" id="UP000184035">
    <property type="component" value="Unassembled WGS sequence"/>
</dbReference>
<dbReference type="PANTHER" id="PTHR30309:SF0">
    <property type="entry name" value="GLYCEROL-3-PHOSPHATE ACYLTRANSFERASE-RELATED"/>
    <property type="match status" value="1"/>
</dbReference>
<evidence type="ECO:0000256" key="2">
    <source>
        <dbReference type="ARBA" id="ARBA00022516"/>
    </source>
</evidence>
<keyword evidence="4 10" id="KW-0812">Transmembrane</keyword>
<proteinExistence type="inferred from homology"/>
<evidence type="ECO:0000256" key="9">
    <source>
        <dbReference type="ARBA" id="ARBA00023264"/>
    </source>
</evidence>
<evidence type="ECO:0000313" key="11">
    <source>
        <dbReference type="EMBL" id="SHF13012.1"/>
    </source>
</evidence>
<keyword evidence="12" id="KW-1185">Reference proteome</keyword>
<keyword evidence="6 10" id="KW-0443">Lipid metabolism</keyword>
<keyword evidence="11" id="KW-0012">Acyltransferase</keyword>
<evidence type="ECO:0000256" key="5">
    <source>
        <dbReference type="ARBA" id="ARBA00022989"/>
    </source>
</evidence>
<evidence type="ECO:0000256" key="6">
    <source>
        <dbReference type="ARBA" id="ARBA00023098"/>
    </source>
</evidence>
<sequence length="200" mass="21406">MNNLIIIITIIVSFLLGSIPVGYIISNKLYGIDITKKGSGNIGSTNVGRILGKKASIYTQIADISKGLIPVILGLLIFNFINISISKDLFLSIIALAAILGHDYTPFLNFNGGKGVNTTLGAFALIATIPVIIAVAMHFLLRLITPIVSIRSIVLGLTIPIVCAFMNFPISIIVSASLAAILIVIRHKSNIIKLINKEEN</sequence>
<evidence type="ECO:0000313" key="12">
    <source>
        <dbReference type="Proteomes" id="UP000184035"/>
    </source>
</evidence>
<feature type="transmembrane region" description="Helical" evidence="10">
    <location>
        <begin position="120"/>
        <end position="141"/>
    </location>
</feature>
<reference evidence="11 12" key="1">
    <citation type="submission" date="2016-11" db="EMBL/GenBank/DDBJ databases">
        <authorList>
            <person name="Jaros S."/>
            <person name="Januszkiewicz K."/>
            <person name="Wedrychowicz H."/>
        </authorList>
    </citation>
    <scope>NUCLEOTIDE SEQUENCE [LARGE SCALE GENOMIC DNA]</scope>
    <source>
        <strain evidence="11 12">DSM 2631</strain>
    </source>
</reference>
<dbReference type="NCBIfam" id="TIGR00023">
    <property type="entry name" value="glycerol-3-phosphate 1-O-acyltransferase PlsY"/>
    <property type="match status" value="1"/>
</dbReference>
<dbReference type="SMART" id="SM01207">
    <property type="entry name" value="G3P_acyltransf"/>
    <property type="match status" value="1"/>
</dbReference>
<dbReference type="InterPro" id="IPR003811">
    <property type="entry name" value="G3P_acylTferase_PlsY"/>
</dbReference>
<gene>
    <name evidence="10" type="primary">plsY</name>
    <name evidence="11" type="ORF">SAMN05443638_1374</name>
</gene>
<dbReference type="STRING" id="1533.SAMN05443638_1374"/>
<dbReference type="HAMAP" id="MF_01043">
    <property type="entry name" value="PlsY"/>
    <property type="match status" value="1"/>
</dbReference>
<dbReference type="AlphaFoldDB" id="A0A1M4Z5J3"/>
<dbReference type="OrthoDB" id="9777124at2"/>
<dbReference type="GO" id="GO:0005886">
    <property type="term" value="C:plasma membrane"/>
    <property type="evidence" value="ECO:0007669"/>
    <property type="project" value="UniProtKB-SubCell"/>
</dbReference>
<comment type="subcellular location">
    <subcellularLocation>
        <location evidence="10">Cell membrane</location>
        <topology evidence="10">Multi-pass membrane protein</topology>
    </subcellularLocation>
</comment>
<dbReference type="Pfam" id="PF02660">
    <property type="entry name" value="G3P_acyltransf"/>
    <property type="match status" value="1"/>
</dbReference>
<evidence type="ECO:0000256" key="4">
    <source>
        <dbReference type="ARBA" id="ARBA00022692"/>
    </source>
</evidence>
<keyword evidence="5 10" id="KW-1133">Transmembrane helix</keyword>
<keyword evidence="9 10" id="KW-1208">Phospholipid metabolism</keyword>
<feature type="transmembrane region" description="Helical" evidence="10">
    <location>
        <begin position="64"/>
        <end position="83"/>
    </location>
</feature>
<evidence type="ECO:0000256" key="7">
    <source>
        <dbReference type="ARBA" id="ARBA00023136"/>
    </source>
</evidence>
<keyword evidence="7 10" id="KW-0472">Membrane</keyword>
<dbReference type="RefSeq" id="WP_072897636.1">
    <property type="nucleotide sequence ID" value="NZ_FQVM01000037.1"/>
</dbReference>
<feature type="transmembrane region" description="Helical" evidence="10">
    <location>
        <begin position="89"/>
        <end position="108"/>
    </location>
</feature>
<dbReference type="GO" id="GO:0043772">
    <property type="term" value="F:acyl-phosphate glycerol-3-phosphate acyltransferase activity"/>
    <property type="evidence" value="ECO:0007669"/>
    <property type="project" value="UniProtKB-UniRule"/>
</dbReference>
<feature type="transmembrane region" description="Helical" evidence="10">
    <location>
        <begin position="6"/>
        <end position="26"/>
    </location>
</feature>
<keyword evidence="1 10" id="KW-1003">Cell membrane</keyword>
<dbReference type="EC" id="2.3.1.275" evidence="10"/>
<evidence type="ECO:0000256" key="3">
    <source>
        <dbReference type="ARBA" id="ARBA00022679"/>
    </source>
</evidence>
<accession>A0A1M4Z5J3</accession>
<evidence type="ECO:0000256" key="10">
    <source>
        <dbReference type="HAMAP-Rule" id="MF_01043"/>
    </source>
</evidence>
<comment type="function">
    <text evidence="10">Catalyzes the transfer of an acyl group from acyl-phosphate (acyl-PO(4)) to glycerol-3-phosphate (G3P) to form lysophosphatidic acid (LPA). This enzyme utilizes acyl-phosphate as fatty acyl donor, but not acyl-CoA or acyl-ACP.</text>
</comment>
<comment type="subunit">
    <text evidence="10">Probably interacts with PlsX.</text>
</comment>
<name>A0A1M4Z5J3_9CLOT</name>
<comment type="pathway">
    <text evidence="10">Lipid metabolism; phospholipid metabolism.</text>
</comment>
<comment type="similarity">
    <text evidence="10">Belongs to the PlsY family.</text>
</comment>
<evidence type="ECO:0000256" key="8">
    <source>
        <dbReference type="ARBA" id="ARBA00023209"/>
    </source>
</evidence>
<keyword evidence="8 10" id="KW-0594">Phospholipid biosynthesis</keyword>
<dbReference type="EMBL" id="FQVM01000037">
    <property type="protein sequence ID" value="SHF13012.1"/>
    <property type="molecule type" value="Genomic_DNA"/>
</dbReference>
<organism evidence="11 12">
    <name type="scientific">Clostridium fallax</name>
    <dbReference type="NCBI Taxonomy" id="1533"/>
    <lineage>
        <taxon>Bacteria</taxon>
        <taxon>Bacillati</taxon>
        <taxon>Bacillota</taxon>
        <taxon>Clostridia</taxon>
        <taxon>Eubacteriales</taxon>
        <taxon>Clostridiaceae</taxon>
        <taxon>Clostridium</taxon>
    </lineage>
</organism>
<keyword evidence="3 10" id="KW-0808">Transferase</keyword>
<evidence type="ECO:0000256" key="1">
    <source>
        <dbReference type="ARBA" id="ARBA00022475"/>
    </source>
</evidence>
<dbReference type="GO" id="GO:0008654">
    <property type="term" value="P:phospholipid biosynthetic process"/>
    <property type="evidence" value="ECO:0007669"/>
    <property type="project" value="UniProtKB-UniRule"/>
</dbReference>
<comment type="catalytic activity">
    <reaction evidence="10">
        <text>an acyl phosphate + sn-glycerol 3-phosphate = a 1-acyl-sn-glycero-3-phosphate + phosphate</text>
        <dbReference type="Rhea" id="RHEA:34075"/>
        <dbReference type="ChEBI" id="CHEBI:43474"/>
        <dbReference type="ChEBI" id="CHEBI:57597"/>
        <dbReference type="ChEBI" id="CHEBI:57970"/>
        <dbReference type="ChEBI" id="CHEBI:59918"/>
        <dbReference type="EC" id="2.3.1.275"/>
    </reaction>
</comment>
<dbReference type="UniPathway" id="UPA00085"/>
<keyword evidence="2 10" id="KW-0444">Lipid biosynthesis</keyword>
<protein>
    <recommendedName>
        <fullName evidence="10">Glycerol-3-phosphate acyltransferase</fullName>
    </recommendedName>
    <alternativeName>
        <fullName evidence="10">Acyl-PO4 G3P acyltransferase</fullName>
    </alternativeName>
    <alternativeName>
        <fullName evidence="10">Acyl-phosphate--glycerol-3-phosphate acyltransferase</fullName>
    </alternativeName>
    <alternativeName>
        <fullName evidence="10">G3P acyltransferase</fullName>
        <shortName evidence="10">GPAT</shortName>
        <ecNumber evidence="10">2.3.1.275</ecNumber>
    </alternativeName>
    <alternativeName>
        <fullName evidence="10">Lysophosphatidic acid synthase</fullName>
        <shortName evidence="10">LPA synthase</shortName>
    </alternativeName>
</protein>
<dbReference type="PANTHER" id="PTHR30309">
    <property type="entry name" value="INNER MEMBRANE PROTEIN YGIH"/>
    <property type="match status" value="1"/>
</dbReference>
<feature type="transmembrane region" description="Helical" evidence="10">
    <location>
        <begin position="153"/>
        <end position="185"/>
    </location>
</feature>